<feature type="domain" description="Thioredoxin" evidence="3">
    <location>
        <begin position="272"/>
        <end position="379"/>
    </location>
</feature>
<protein>
    <recommendedName>
        <fullName evidence="3">Thioredoxin domain-containing protein</fullName>
    </recommendedName>
</protein>
<dbReference type="GO" id="GO:0003756">
    <property type="term" value="F:protein disulfide isomerase activity"/>
    <property type="evidence" value="ECO:0007669"/>
    <property type="project" value="TreeGrafter"/>
</dbReference>
<comment type="similarity">
    <text evidence="1">Belongs to the protein disulfide isomerase family.</text>
</comment>
<dbReference type="InterPro" id="IPR051063">
    <property type="entry name" value="PDI"/>
</dbReference>
<comment type="caution">
    <text evidence="4">The sequence shown here is derived from an EMBL/GenBank/DDBJ whole genome shotgun (WGS) entry which is preliminary data.</text>
</comment>
<evidence type="ECO:0000256" key="1">
    <source>
        <dbReference type="ARBA" id="ARBA00006347"/>
    </source>
</evidence>
<feature type="signal peptide" evidence="2">
    <location>
        <begin position="1"/>
        <end position="22"/>
    </location>
</feature>
<evidence type="ECO:0000313" key="4">
    <source>
        <dbReference type="EMBL" id="CAK1554843.1"/>
    </source>
</evidence>
<dbReference type="InterPro" id="IPR017937">
    <property type="entry name" value="Thioredoxin_CS"/>
</dbReference>
<dbReference type="PANTHER" id="PTHR45672">
    <property type="entry name" value="PROTEIN DISULFIDE-ISOMERASE C17H9.14C-RELATED"/>
    <property type="match status" value="1"/>
</dbReference>
<sequence length="632" mass="71387">MSRFPVAISMLMILTLFIPISTQVKKQGSSISQVEDIKDFKKLMRSKTNVLVIYINSNKEAKTILKVFKEVAEKLKGRATLVSIDCSGGEGKKLCKKLKTDKAAPYYIKHYKDGEFNKNYERAETVNSIVNFLLDPTGDIPWDEDPTATDVYHLADAAALLSFLKKGAATQMNALIMFYAPWCGYCKILKPEYAQAATDVKGEGMLAAIDVSKPDNAKLRTEYNITGFPTLLLFEKGRFRTVYSGENKREALVKYVKDPKEQPRAPEPPESWQEDTQLQHLTMETFDSMLQQVDSALVVFYAPWCGHCKNLKPNLVKAQDALKKQKIEGMIAVVDVTAEKELGSRFNVKGYPSTKYFSKGEYQYDVNHRTDDKIIEFMKNPQEPVAPPPEKPWSEEESAVRHLNAKTFKQTLRKVKHALVMFYAPWCGHCKSTKPEFVSAAERFAEDLVVLFGAVDCTVEAATCATFNVKGYPTFKYFSHYDRVVDYTGGRKMVDFVKYIHTQIEEQSMKRHDSTGFGVSVVLATDDNYEQIFADAAPSFVMFHATWCSHCNEAKPSFSRLATQLKTENAPLKIVAIDVTNNPKVTDFAGIKTLPTFKMYANSAEVAAYEGDRSQDDMYKFCKKAIKVNDEL</sequence>
<dbReference type="SUPFAM" id="SSF52833">
    <property type="entry name" value="Thioredoxin-like"/>
    <property type="match status" value="5"/>
</dbReference>
<keyword evidence="2" id="KW-0732">Signal</keyword>
<keyword evidence="5" id="KW-1185">Reference proteome</keyword>
<feature type="domain" description="Thioredoxin" evidence="3">
    <location>
        <begin position="98"/>
        <end position="261"/>
    </location>
</feature>
<accession>A0AAV1K2I0</accession>
<evidence type="ECO:0000313" key="5">
    <source>
        <dbReference type="Proteomes" id="UP001497472"/>
    </source>
</evidence>
<dbReference type="PRINTS" id="PR00421">
    <property type="entry name" value="THIOREDOXIN"/>
</dbReference>
<organism evidence="4 5">
    <name type="scientific">Leptosia nina</name>
    <dbReference type="NCBI Taxonomy" id="320188"/>
    <lineage>
        <taxon>Eukaryota</taxon>
        <taxon>Metazoa</taxon>
        <taxon>Ecdysozoa</taxon>
        <taxon>Arthropoda</taxon>
        <taxon>Hexapoda</taxon>
        <taxon>Insecta</taxon>
        <taxon>Pterygota</taxon>
        <taxon>Neoptera</taxon>
        <taxon>Endopterygota</taxon>
        <taxon>Lepidoptera</taxon>
        <taxon>Glossata</taxon>
        <taxon>Ditrysia</taxon>
        <taxon>Papilionoidea</taxon>
        <taxon>Pieridae</taxon>
        <taxon>Pierinae</taxon>
        <taxon>Leptosia</taxon>
    </lineage>
</organism>
<dbReference type="PROSITE" id="PS00194">
    <property type="entry name" value="THIOREDOXIN_1"/>
    <property type="match status" value="3"/>
</dbReference>
<feature type="chain" id="PRO_5043987596" description="Thioredoxin domain-containing protein" evidence="2">
    <location>
        <begin position="23"/>
        <end position="632"/>
    </location>
</feature>
<dbReference type="Proteomes" id="UP001497472">
    <property type="component" value="Unassembled WGS sequence"/>
</dbReference>
<feature type="domain" description="Thioredoxin" evidence="3">
    <location>
        <begin position="513"/>
        <end position="627"/>
    </location>
</feature>
<dbReference type="InterPro" id="IPR013766">
    <property type="entry name" value="Thioredoxin_domain"/>
</dbReference>
<evidence type="ECO:0000256" key="2">
    <source>
        <dbReference type="SAM" id="SignalP"/>
    </source>
</evidence>
<evidence type="ECO:0000259" key="3">
    <source>
        <dbReference type="PROSITE" id="PS51352"/>
    </source>
</evidence>
<feature type="domain" description="Thioredoxin" evidence="3">
    <location>
        <begin position="380"/>
        <end position="505"/>
    </location>
</feature>
<reference evidence="4 5" key="1">
    <citation type="submission" date="2023-11" db="EMBL/GenBank/DDBJ databases">
        <authorList>
            <person name="Okamura Y."/>
        </authorList>
    </citation>
    <scope>NUCLEOTIDE SEQUENCE [LARGE SCALE GENOMIC DNA]</scope>
</reference>
<proteinExistence type="inferred from homology"/>
<gene>
    <name evidence="4" type="ORF">LNINA_LOCUS13703</name>
</gene>
<dbReference type="EMBL" id="CAVLEF010000279">
    <property type="protein sequence ID" value="CAK1554843.1"/>
    <property type="molecule type" value="Genomic_DNA"/>
</dbReference>
<name>A0AAV1K2I0_9NEOP</name>
<dbReference type="GO" id="GO:0006457">
    <property type="term" value="P:protein folding"/>
    <property type="evidence" value="ECO:0007669"/>
    <property type="project" value="TreeGrafter"/>
</dbReference>
<dbReference type="PROSITE" id="PS51352">
    <property type="entry name" value="THIOREDOXIN_2"/>
    <property type="match status" value="4"/>
</dbReference>
<dbReference type="Pfam" id="PF00085">
    <property type="entry name" value="Thioredoxin"/>
    <property type="match status" value="4"/>
</dbReference>
<dbReference type="PANTHER" id="PTHR45672:SF2">
    <property type="entry name" value="PROTEIN DISULFIDE-ISOMERASE A5"/>
    <property type="match status" value="1"/>
</dbReference>
<dbReference type="Gene3D" id="3.40.30.10">
    <property type="entry name" value="Glutaredoxin"/>
    <property type="match status" value="5"/>
</dbReference>
<dbReference type="AlphaFoldDB" id="A0AAV1K2I0"/>
<dbReference type="CDD" id="cd02961">
    <property type="entry name" value="PDI_a_family"/>
    <property type="match status" value="1"/>
</dbReference>
<dbReference type="GO" id="GO:0005783">
    <property type="term" value="C:endoplasmic reticulum"/>
    <property type="evidence" value="ECO:0007669"/>
    <property type="project" value="TreeGrafter"/>
</dbReference>
<dbReference type="InterPro" id="IPR036249">
    <property type="entry name" value="Thioredoxin-like_sf"/>
</dbReference>